<dbReference type="AlphaFoldDB" id="A0A8J6XY45"/>
<dbReference type="Proteomes" id="UP000648239">
    <property type="component" value="Unassembled WGS sequence"/>
</dbReference>
<evidence type="ECO:0000313" key="1">
    <source>
        <dbReference type="EMBL" id="MBD3868916.1"/>
    </source>
</evidence>
<evidence type="ECO:0000313" key="2">
    <source>
        <dbReference type="Proteomes" id="UP000648239"/>
    </source>
</evidence>
<organism evidence="1 2">
    <name type="scientific">Candidatus Polarisedimenticola svalbardensis</name>
    <dbReference type="NCBI Taxonomy" id="2886004"/>
    <lineage>
        <taxon>Bacteria</taxon>
        <taxon>Pseudomonadati</taxon>
        <taxon>Acidobacteriota</taxon>
        <taxon>Candidatus Polarisedimenticolia</taxon>
        <taxon>Candidatus Polarisedimenticolales</taxon>
        <taxon>Candidatus Polarisedimenticolaceae</taxon>
        <taxon>Candidatus Polarisedimenticola</taxon>
    </lineage>
</organism>
<protein>
    <submittedName>
        <fullName evidence="1">Uncharacterized protein</fullName>
    </submittedName>
</protein>
<dbReference type="EMBL" id="JACXWD010000049">
    <property type="protein sequence ID" value="MBD3868916.1"/>
    <property type="molecule type" value="Genomic_DNA"/>
</dbReference>
<reference evidence="1 2" key="1">
    <citation type="submission" date="2020-08" db="EMBL/GenBank/DDBJ databases">
        <title>Acidobacteriota in marine sediments use diverse sulfur dissimilation pathways.</title>
        <authorList>
            <person name="Wasmund K."/>
        </authorList>
    </citation>
    <scope>NUCLEOTIDE SEQUENCE [LARGE SCALE GENOMIC DNA]</scope>
    <source>
        <strain evidence="1">MAG AM4</strain>
    </source>
</reference>
<name>A0A8J6XY45_9BACT</name>
<comment type="caution">
    <text evidence="1">The sequence shown here is derived from an EMBL/GenBank/DDBJ whole genome shotgun (WGS) entry which is preliminary data.</text>
</comment>
<gene>
    <name evidence="1" type="ORF">IFK94_12380</name>
</gene>
<sequence length="168" mass="17932">MSGQAKIVFVVLVGLFLCSGLLATEPHVAAVLVAEWDETGETIRLSIIPDRLMTGVTLRLEIPEMLALEPGAGPFQDRFRERVAREGFRTLEAGLGAIPARSILQLTFRPSGHETRGGVVAFIVEGQTAGGIQVRDAIGVAVGHPGERPVRRHGALEFPAVPLPGEPQ</sequence>
<proteinExistence type="predicted"/>
<accession>A0A8J6XY45</accession>